<dbReference type="InterPro" id="IPR039261">
    <property type="entry name" value="FNR_nucleotide-bd"/>
</dbReference>
<dbReference type="InterPro" id="IPR017927">
    <property type="entry name" value="FAD-bd_FR_type"/>
</dbReference>
<gene>
    <name evidence="16" type="ORF">FCI23_32565</name>
</gene>
<dbReference type="InterPro" id="IPR017938">
    <property type="entry name" value="Riboflavin_synthase-like_b-brl"/>
</dbReference>
<dbReference type="Pfam" id="PF00175">
    <property type="entry name" value="NAD_binding_1"/>
    <property type="match status" value="1"/>
</dbReference>
<feature type="compositionally biased region" description="Basic and acidic residues" evidence="13">
    <location>
        <begin position="1"/>
        <end position="15"/>
    </location>
</feature>
<dbReference type="AlphaFoldDB" id="A0A4V5N1K6"/>
<feature type="region of interest" description="Disordered" evidence="13">
    <location>
        <begin position="1"/>
        <end position="73"/>
    </location>
</feature>
<evidence type="ECO:0000259" key="15">
    <source>
        <dbReference type="PROSITE" id="PS51384"/>
    </source>
</evidence>
<evidence type="ECO:0000256" key="5">
    <source>
        <dbReference type="ARBA" id="ARBA00022714"/>
    </source>
</evidence>
<feature type="transmembrane region" description="Helical" evidence="14">
    <location>
        <begin position="77"/>
        <end position="96"/>
    </location>
</feature>
<dbReference type="InterPro" id="IPR013130">
    <property type="entry name" value="Fe3_Rdtase_TM_dom"/>
</dbReference>
<evidence type="ECO:0000256" key="4">
    <source>
        <dbReference type="ARBA" id="ARBA00022692"/>
    </source>
</evidence>
<dbReference type="GO" id="GO:0051537">
    <property type="term" value="F:2 iron, 2 sulfur cluster binding"/>
    <property type="evidence" value="ECO:0007669"/>
    <property type="project" value="UniProtKB-KW"/>
</dbReference>
<name>A0A4V5N1K6_9ACTN</name>
<evidence type="ECO:0000256" key="10">
    <source>
        <dbReference type="ARBA" id="ARBA00023004"/>
    </source>
</evidence>
<feature type="domain" description="FAD-binding FR-type" evidence="15">
    <location>
        <begin position="286"/>
        <end position="386"/>
    </location>
</feature>
<dbReference type="InterPro" id="IPR001433">
    <property type="entry name" value="OxRdtase_FAD/NAD-bd"/>
</dbReference>
<keyword evidence="6" id="KW-0479">Metal-binding</keyword>
<feature type="transmembrane region" description="Helical" evidence="14">
    <location>
        <begin position="157"/>
        <end position="177"/>
    </location>
</feature>
<evidence type="ECO:0000256" key="6">
    <source>
        <dbReference type="ARBA" id="ARBA00022723"/>
    </source>
</evidence>
<keyword evidence="9" id="KW-0560">Oxidoreductase</keyword>
<proteinExistence type="predicted"/>
<dbReference type="CDD" id="cd06198">
    <property type="entry name" value="FNR_like_3"/>
    <property type="match status" value="1"/>
</dbReference>
<dbReference type="Proteomes" id="UP000305778">
    <property type="component" value="Unassembled WGS sequence"/>
</dbReference>
<keyword evidence="17" id="KW-1185">Reference proteome</keyword>
<evidence type="ECO:0000313" key="17">
    <source>
        <dbReference type="Proteomes" id="UP000305778"/>
    </source>
</evidence>
<keyword evidence="8 14" id="KW-1133">Transmembrane helix</keyword>
<dbReference type="Gene3D" id="3.40.50.80">
    <property type="entry name" value="Nucleotide-binding domain of ferredoxin-NADP reductase (FNR) module"/>
    <property type="match status" value="1"/>
</dbReference>
<keyword evidence="11" id="KW-0411">Iron-sulfur</keyword>
<dbReference type="SUPFAM" id="SSF63380">
    <property type="entry name" value="Riboflavin synthase domain-like"/>
    <property type="match status" value="1"/>
</dbReference>
<sequence length="509" mass="55730">MDPEPRRIRGHDGNGGRHRVHHPELSPGRSRTGHPMTVPRTSQPPRPATPKQAGRPPARPRRQAPVPRRRPARRRPLAVDLLAAAAGLGLGASLALGVSAQSVSALSAPGGVATALGRVTGMLSGYAMVITVLLSARIPPLERTLGQDRLIVWHRRLGPWGLYLVTAHALLITIGYARAAKTGLLAEVGQLLWTYPGVLSTAVGTGLLLMAGVTSYRRARRRMKYETWWAVHLYTYLGLGLSFVHQVDNGAPFVGHPLARAWWTALWVGALAVVLAFRVALPLWRSVRHDLRIAEVKPAGPRTWSVVLTGRRLERLPVAGGQFMMWRFLRRGLWWQAHPYSLSAAPKPGHLRITVKELGDHSTALAQLTPGTRVAFEGPYGVFTPDARRSRYVLLIGAGVGTTPIRALLEEFPRDTHVIVILRGSRPEDIAHLDEFTKLLAHRPGRLQTLTGPRDEVRLDAAALRTLVTDVSRRDVFICGPDAFTRAVVSAALEAGVPAARIHHEDFAF</sequence>
<dbReference type="Pfam" id="PF01794">
    <property type="entry name" value="Ferric_reduct"/>
    <property type="match status" value="1"/>
</dbReference>
<dbReference type="Pfam" id="PF08022">
    <property type="entry name" value="FAD_binding_8"/>
    <property type="match status" value="1"/>
</dbReference>
<dbReference type="Gene3D" id="2.40.30.10">
    <property type="entry name" value="Translation factors"/>
    <property type="match status" value="1"/>
</dbReference>
<evidence type="ECO:0000256" key="13">
    <source>
        <dbReference type="SAM" id="MobiDB-lite"/>
    </source>
</evidence>
<protein>
    <submittedName>
        <fullName evidence="16">Ferric reductase</fullName>
    </submittedName>
</protein>
<keyword evidence="10" id="KW-0408">Iron</keyword>
<dbReference type="SUPFAM" id="SSF52343">
    <property type="entry name" value="Ferredoxin reductase-like, C-terminal NADP-linked domain"/>
    <property type="match status" value="1"/>
</dbReference>
<keyword evidence="5" id="KW-0001">2Fe-2S</keyword>
<reference evidence="16 17" key="1">
    <citation type="submission" date="2019-04" db="EMBL/GenBank/DDBJ databases">
        <title>Streptomyces oryziradicis sp. nov., a novel actinomycete isolated from rhizosphere soil of rice (Oryza sativa L.).</title>
        <authorList>
            <person name="Li C."/>
        </authorList>
    </citation>
    <scope>NUCLEOTIDE SEQUENCE [LARGE SCALE GENOMIC DNA]</scope>
    <source>
        <strain evidence="16 17">NEAU-C40</strain>
    </source>
</reference>
<dbReference type="GO" id="GO:0016491">
    <property type="term" value="F:oxidoreductase activity"/>
    <property type="evidence" value="ECO:0007669"/>
    <property type="project" value="UniProtKB-KW"/>
</dbReference>
<evidence type="ECO:0000256" key="2">
    <source>
        <dbReference type="ARBA" id="ARBA00004141"/>
    </source>
</evidence>
<keyword evidence="12 14" id="KW-0472">Membrane</keyword>
<keyword evidence="3" id="KW-0285">Flavoprotein</keyword>
<organism evidence="16 17">
    <name type="scientific">Actinacidiphila oryziradicis</name>
    <dbReference type="NCBI Taxonomy" id="2571141"/>
    <lineage>
        <taxon>Bacteria</taxon>
        <taxon>Bacillati</taxon>
        <taxon>Actinomycetota</taxon>
        <taxon>Actinomycetes</taxon>
        <taxon>Kitasatosporales</taxon>
        <taxon>Streptomycetaceae</taxon>
        <taxon>Actinacidiphila</taxon>
    </lineage>
</organism>
<feature type="transmembrane region" description="Helical" evidence="14">
    <location>
        <begin position="265"/>
        <end position="284"/>
    </location>
</feature>
<evidence type="ECO:0000256" key="1">
    <source>
        <dbReference type="ARBA" id="ARBA00001974"/>
    </source>
</evidence>
<evidence type="ECO:0000313" key="16">
    <source>
        <dbReference type="EMBL" id="TKA06259.1"/>
    </source>
</evidence>
<dbReference type="InterPro" id="IPR013112">
    <property type="entry name" value="FAD-bd_8"/>
</dbReference>
<dbReference type="PROSITE" id="PS51384">
    <property type="entry name" value="FAD_FR"/>
    <property type="match status" value="1"/>
</dbReference>
<dbReference type="OrthoDB" id="9801223at2"/>
<dbReference type="GO" id="GO:0050660">
    <property type="term" value="F:flavin adenine dinucleotide binding"/>
    <property type="evidence" value="ECO:0007669"/>
    <property type="project" value="TreeGrafter"/>
</dbReference>
<feature type="compositionally biased region" description="Basic residues" evidence="13">
    <location>
        <begin position="58"/>
        <end position="73"/>
    </location>
</feature>
<feature type="transmembrane region" description="Helical" evidence="14">
    <location>
        <begin position="116"/>
        <end position="136"/>
    </location>
</feature>
<evidence type="ECO:0000256" key="14">
    <source>
        <dbReference type="SAM" id="Phobius"/>
    </source>
</evidence>
<feature type="transmembrane region" description="Helical" evidence="14">
    <location>
        <begin position="228"/>
        <end position="245"/>
    </location>
</feature>
<evidence type="ECO:0000256" key="11">
    <source>
        <dbReference type="ARBA" id="ARBA00023014"/>
    </source>
</evidence>
<dbReference type="GO" id="GO:0046872">
    <property type="term" value="F:metal ion binding"/>
    <property type="evidence" value="ECO:0007669"/>
    <property type="project" value="UniProtKB-KW"/>
</dbReference>
<feature type="transmembrane region" description="Helical" evidence="14">
    <location>
        <begin position="197"/>
        <end position="216"/>
    </location>
</feature>
<dbReference type="PANTHER" id="PTHR47354">
    <property type="entry name" value="NADH OXIDOREDUCTASE HCR"/>
    <property type="match status" value="1"/>
</dbReference>
<evidence type="ECO:0000256" key="8">
    <source>
        <dbReference type="ARBA" id="ARBA00022989"/>
    </source>
</evidence>
<comment type="subcellular location">
    <subcellularLocation>
        <location evidence="2">Membrane</location>
        <topology evidence="2">Multi-pass membrane protein</topology>
    </subcellularLocation>
</comment>
<accession>A0A4V5N1K6</accession>
<evidence type="ECO:0000256" key="7">
    <source>
        <dbReference type="ARBA" id="ARBA00022827"/>
    </source>
</evidence>
<evidence type="ECO:0000256" key="9">
    <source>
        <dbReference type="ARBA" id="ARBA00023002"/>
    </source>
</evidence>
<dbReference type="InterPro" id="IPR050415">
    <property type="entry name" value="MRET"/>
</dbReference>
<dbReference type="PANTHER" id="PTHR47354:SF8">
    <property type="entry name" value="1,2-PHENYLACETYL-COA EPOXIDASE, SUBUNIT E"/>
    <property type="match status" value="1"/>
</dbReference>
<evidence type="ECO:0000256" key="3">
    <source>
        <dbReference type="ARBA" id="ARBA00022630"/>
    </source>
</evidence>
<keyword evidence="7" id="KW-0274">FAD</keyword>
<dbReference type="GO" id="GO:0016020">
    <property type="term" value="C:membrane"/>
    <property type="evidence" value="ECO:0007669"/>
    <property type="project" value="UniProtKB-SubCell"/>
</dbReference>
<keyword evidence="4 14" id="KW-0812">Transmembrane</keyword>
<comment type="caution">
    <text evidence="16">The sequence shown here is derived from an EMBL/GenBank/DDBJ whole genome shotgun (WGS) entry which is preliminary data.</text>
</comment>
<dbReference type="EMBL" id="SUMC01000041">
    <property type="protein sequence ID" value="TKA06259.1"/>
    <property type="molecule type" value="Genomic_DNA"/>
</dbReference>
<evidence type="ECO:0000256" key="12">
    <source>
        <dbReference type="ARBA" id="ARBA00023136"/>
    </source>
</evidence>
<comment type="cofactor">
    <cofactor evidence="1">
        <name>FAD</name>
        <dbReference type="ChEBI" id="CHEBI:57692"/>
    </cofactor>
</comment>